<dbReference type="GO" id="GO:0010181">
    <property type="term" value="F:FMN binding"/>
    <property type="evidence" value="ECO:0007669"/>
    <property type="project" value="InterPro"/>
</dbReference>
<evidence type="ECO:0000256" key="1">
    <source>
        <dbReference type="ARBA" id="ARBA00023002"/>
    </source>
</evidence>
<dbReference type="OrthoDB" id="9792858at2"/>
<dbReference type="GO" id="GO:0042602">
    <property type="term" value="F:riboflavin reductase (NADPH) activity"/>
    <property type="evidence" value="ECO:0007669"/>
    <property type="project" value="TreeGrafter"/>
</dbReference>
<dbReference type="InterPro" id="IPR002563">
    <property type="entry name" value="Flavin_Rdtase-like_dom"/>
</dbReference>
<keyword evidence="4" id="KW-1185">Reference proteome</keyword>
<dbReference type="Gene3D" id="2.30.110.10">
    <property type="entry name" value="Electron Transport, Fmn-binding Protein, Chain A"/>
    <property type="match status" value="1"/>
</dbReference>
<dbReference type="InterPro" id="IPR012349">
    <property type="entry name" value="Split_barrel_FMN-bd"/>
</dbReference>
<gene>
    <name evidence="3" type="ORF">E8M01_27460</name>
</gene>
<dbReference type="PANTHER" id="PTHR30466">
    <property type="entry name" value="FLAVIN REDUCTASE"/>
    <property type="match status" value="1"/>
</dbReference>
<dbReference type="RefSeq" id="WP_136963063.1">
    <property type="nucleotide sequence ID" value="NZ_CP039690.1"/>
</dbReference>
<reference evidence="3 4" key="1">
    <citation type="submission" date="2019-04" db="EMBL/GenBank/DDBJ databases">
        <title>Phreatobacter aquaticus sp. nov.</title>
        <authorList>
            <person name="Choi A."/>
        </authorList>
    </citation>
    <scope>NUCLEOTIDE SEQUENCE [LARGE SCALE GENOMIC DNA]</scope>
    <source>
        <strain evidence="3 4">KCTC 52518</strain>
    </source>
</reference>
<evidence type="ECO:0000259" key="2">
    <source>
        <dbReference type="SMART" id="SM00903"/>
    </source>
</evidence>
<accession>A0A4D7B227</accession>
<name>A0A4D7B227_9HYPH</name>
<dbReference type="EMBL" id="CP039690">
    <property type="protein sequence ID" value="QCI67634.1"/>
    <property type="molecule type" value="Genomic_DNA"/>
</dbReference>
<dbReference type="SUPFAM" id="SSF50475">
    <property type="entry name" value="FMN-binding split barrel"/>
    <property type="match status" value="1"/>
</dbReference>
<evidence type="ECO:0000313" key="4">
    <source>
        <dbReference type="Proteomes" id="UP000298781"/>
    </source>
</evidence>
<dbReference type="Pfam" id="PF01613">
    <property type="entry name" value="Flavin_Reduct"/>
    <property type="match status" value="1"/>
</dbReference>
<evidence type="ECO:0000313" key="3">
    <source>
        <dbReference type="EMBL" id="QCI67634.1"/>
    </source>
</evidence>
<feature type="domain" description="Flavin reductase like" evidence="2">
    <location>
        <begin position="15"/>
        <end position="158"/>
    </location>
</feature>
<protein>
    <submittedName>
        <fullName evidence="3">Flavin reductase family protein</fullName>
    </submittedName>
</protein>
<dbReference type="KEGG" id="pstg:E8M01_27460"/>
<dbReference type="SMART" id="SM00903">
    <property type="entry name" value="Flavin_Reduct"/>
    <property type="match status" value="1"/>
</dbReference>
<dbReference type="PANTHER" id="PTHR30466:SF1">
    <property type="entry name" value="FMN REDUCTASE (NADH) RUTF"/>
    <property type="match status" value="1"/>
</dbReference>
<sequence>MDPAHFSQDDLRRAFGTFLTGVTVVTTRDDTGAPRGMTANSFTSVSLDPPLVLVCIGKRSSNIGSFQEAGSFAVNILGREQTGVATLFASRGADRFAGVDCRQAATGAPILDDCLSWFDCLLHQRVDAGDHLILIGEVQDFGVNFSEPLGFCRGSFISLSQ</sequence>
<dbReference type="Proteomes" id="UP000298781">
    <property type="component" value="Chromosome"/>
</dbReference>
<dbReference type="InterPro" id="IPR050268">
    <property type="entry name" value="NADH-dep_flavin_reductase"/>
</dbReference>
<proteinExistence type="predicted"/>
<keyword evidence="1" id="KW-0560">Oxidoreductase</keyword>
<organism evidence="3 4">
    <name type="scientific">Phreatobacter stygius</name>
    <dbReference type="NCBI Taxonomy" id="1940610"/>
    <lineage>
        <taxon>Bacteria</taxon>
        <taxon>Pseudomonadati</taxon>
        <taxon>Pseudomonadota</taxon>
        <taxon>Alphaproteobacteria</taxon>
        <taxon>Hyphomicrobiales</taxon>
        <taxon>Phreatobacteraceae</taxon>
        <taxon>Phreatobacter</taxon>
    </lineage>
</organism>
<dbReference type="AlphaFoldDB" id="A0A4D7B227"/>